<dbReference type="EMBL" id="FWXW01000012">
    <property type="protein sequence ID" value="SMC87635.1"/>
    <property type="molecule type" value="Genomic_DNA"/>
</dbReference>
<keyword evidence="3 9" id="KW-0813">Transport</keyword>
<dbReference type="Proteomes" id="UP000192790">
    <property type="component" value="Unassembled WGS sequence"/>
</dbReference>
<feature type="transmembrane region" description="Helical" evidence="9">
    <location>
        <begin position="73"/>
        <end position="94"/>
    </location>
</feature>
<keyword evidence="6" id="KW-0029">Amino-acid transport</keyword>
<evidence type="ECO:0000256" key="5">
    <source>
        <dbReference type="ARBA" id="ARBA00022692"/>
    </source>
</evidence>
<dbReference type="STRING" id="1122930.SAMN02745168_0180"/>
<accession>A0A1W2CQU3</accession>
<dbReference type="NCBIfam" id="TIGR01726">
    <property type="entry name" value="HEQRo_perm_3TM"/>
    <property type="match status" value="1"/>
</dbReference>
<dbReference type="PROSITE" id="PS50928">
    <property type="entry name" value="ABC_TM1"/>
    <property type="match status" value="1"/>
</dbReference>
<dbReference type="Pfam" id="PF00528">
    <property type="entry name" value="BPD_transp_1"/>
    <property type="match status" value="1"/>
</dbReference>
<evidence type="ECO:0000256" key="4">
    <source>
        <dbReference type="ARBA" id="ARBA00022475"/>
    </source>
</evidence>
<evidence type="ECO:0000259" key="10">
    <source>
        <dbReference type="PROSITE" id="PS50928"/>
    </source>
</evidence>
<feature type="transmembrane region" description="Helical" evidence="9">
    <location>
        <begin position="39"/>
        <end position="61"/>
    </location>
</feature>
<dbReference type="OrthoDB" id="9787841at2"/>
<keyword evidence="8 9" id="KW-0472">Membrane</keyword>
<keyword evidence="12" id="KW-1185">Reference proteome</keyword>
<sequence>MGIGSIYAVCALTFAEKLYQGLIYADRWKLYLEGLGYSLQITLGAIVLGTVLGIVFCLLKISTSRILRFIANVYIDVVRGTPVVVQLLLVYFVILSSPDTSKLVASVLAFGINSGAYVAEIIRAGINSVDPGQMEAGRSLGLSRSQAMRFIILPQAIKNSLPTYASEFIVLIKETAVAGYIGMQDLTKMSSTIISRTYESSVPLITVALIYLAITLGLSKLFAHLERRMNVGDRR</sequence>
<evidence type="ECO:0000256" key="8">
    <source>
        <dbReference type="ARBA" id="ARBA00023136"/>
    </source>
</evidence>
<evidence type="ECO:0000256" key="7">
    <source>
        <dbReference type="ARBA" id="ARBA00022989"/>
    </source>
</evidence>
<reference evidence="11 12" key="1">
    <citation type="submission" date="2017-04" db="EMBL/GenBank/DDBJ databases">
        <authorList>
            <person name="Afonso C.L."/>
            <person name="Miller P.J."/>
            <person name="Scott M.A."/>
            <person name="Spackman E."/>
            <person name="Goraichik I."/>
            <person name="Dimitrov K.M."/>
            <person name="Suarez D.L."/>
            <person name="Swayne D.E."/>
        </authorList>
    </citation>
    <scope>NUCLEOTIDE SEQUENCE [LARGE SCALE GENOMIC DNA]</scope>
    <source>
        <strain evidence="11 12">DSM 12816</strain>
    </source>
</reference>
<evidence type="ECO:0000256" key="1">
    <source>
        <dbReference type="ARBA" id="ARBA00004651"/>
    </source>
</evidence>
<dbReference type="AlphaFoldDB" id="A0A1W2CQU3"/>
<evidence type="ECO:0000256" key="6">
    <source>
        <dbReference type="ARBA" id="ARBA00022970"/>
    </source>
</evidence>
<comment type="similarity">
    <text evidence="2">Belongs to the binding-protein-dependent transport system permease family. HisMQ subfamily.</text>
</comment>
<gene>
    <name evidence="11" type="ORF">SAMN02745168_0180</name>
</gene>
<dbReference type="FunFam" id="1.10.3720.10:FF:000033">
    <property type="entry name" value="Polar amino acid ABC transporter permease"/>
    <property type="match status" value="1"/>
</dbReference>
<feature type="transmembrane region" description="Helical" evidence="9">
    <location>
        <begin position="204"/>
        <end position="225"/>
    </location>
</feature>
<organism evidence="11 12">
    <name type="scientific">Papillibacter cinnamivorans DSM 12816</name>
    <dbReference type="NCBI Taxonomy" id="1122930"/>
    <lineage>
        <taxon>Bacteria</taxon>
        <taxon>Bacillati</taxon>
        <taxon>Bacillota</taxon>
        <taxon>Clostridia</taxon>
        <taxon>Eubacteriales</taxon>
        <taxon>Oscillospiraceae</taxon>
        <taxon>Papillibacter</taxon>
    </lineage>
</organism>
<feature type="domain" description="ABC transmembrane type-1" evidence="10">
    <location>
        <begin position="35"/>
        <end position="222"/>
    </location>
</feature>
<dbReference type="GO" id="GO:0006865">
    <property type="term" value="P:amino acid transport"/>
    <property type="evidence" value="ECO:0007669"/>
    <property type="project" value="UniProtKB-KW"/>
</dbReference>
<dbReference type="CDD" id="cd06261">
    <property type="entry name" value="TM_PBP2"/>
    <property type="match status" value="1"/>
</dbReference>
<name>A0A1W2CQU3_9FIRM</name>
<evidence type="ECO:0000313" key="12">
    <source>
        <dbReference type="Proteomes" id="UP000192790"/>
    </source>
</evidence>
<dbReference type="InterPro" id="IPR035906">
    <property type="entry name" value="MetI-like_sf"/>
</dbReference>
<evidence type="ECO:0000256" key="9">
    <source>
        <dbReference type="RuleBase" id="RU363032"/>
    </source>
</evidence>
<dbReference type="InterPro" id="IPR000515">
    <property type="entry name" value="MetI-like"/>
</dbReference>
<dbReference type="PANTHER" id="PTHR30614">
    <property type="entry name" value="MEMBRANE COMPONENT OF AMINO ACID ABC TRANSPORTER"/>
    <property type="match status" value="1"/>
</dbReference>
<protein>
    <submittedName>
        <fullName evidence="11">Polar amino acid transport system permease protein</fullName>
    </submittedName>
</protein>
<dbReference type="PANTHER" id="PTHR30614:SF20">
    <property type="entry name" value="GLUTAMINE TRANSPORT SYSTEM PERMEASE PROTEIN GLNP"/>
    <property type="match status" value="1"/>
</dbReference>
<evidence type="ECO:0000256" key="3">
    <source>
        <dbReference type="ARBA" id="ARBA00022448"/>
    </source>
</evidence>
<dbReference type="RefSeq" id="WP_084235599.1">
    <property type="nucleotide sequence ID" value="NZ_FWXW01000012.1"/>
</dbReference>
<dbReference type="InterPro" id="IPR043429">
    <property type="entry name" value="ArtM/GltK/GlnP/TcyL/YhdX-like"/>
</dbReference>
<evidence type="ECO:0000256" key="2">
    <source>
        <dbReference type="ARBA" id="ARBA00010072"/>
    </source>
</evidence>
<comment type="subcellular location">
    <subcellularLocation>
        <location evidence="1 9">Cell membrane</location>
        <topology evidence="1 9">Multi-pass membrane protein</topology>
    </subcellularLocation>
</comment>
<keyword evidence="7 9" id="KW-1133">Transmembrane helix</keyword>
<dbReference type="SUPFAM" id="SSF161098">
    <property type="entry name" value="MetI-like"/>
    <property type="match status" value="1"/>
</dbReference>
<dbReference type="Gene3D" id="1.10.3720.10">
    <property type="entry name" value="MetI-like"/>
    <property type="match status" value="1"/>
</dbReference>
<evidence type="ECO:0000313" key="11">
    <source>
        <dbReference type="EMBL" id="SMC87635.1"/>
    </source>
</evidence>
<dbReference type="GO" id="GO:0043190">
    <property type="term" value="C:ATP-binding cassette (ABC) transporter complex"/>
    <property type="evidence" value="ECO:0007669"/>
    <property type="project" value="InterPro"/>
</dbReference>
<dbReference type="InterPro" id="IPR010065">
    <property type="entry name" value="AA_ABC_transptr_permease_3TM"/>
</dbReference>
<keyword evidence="4" id="KW-1003">Cell membrane</keyword>
<dbReference type="GO" id="GO:0022857">
    <property type="term" value="F:transmembrane transporter activity"/>
    <property type="evidence" value="ECO:0007669"/>
    <property type="project" value="InterPro"/>
</dbReference>
<keyword evidence="5 9" id="KW-0812">Transmembrane</keyword>
<proteinExistence type="inferred from homology"/>